<accession>A0A1I6MAY0</accession>
<feature type="compositionally biased region" description="Acidic residues" evidence="1">
    <location>
        <begin position="33"/>
        <end position="50"/>
    </location>
</feature>
<evidence type="ECO:0000313" key="2">
    <source>
        <dbReference type="EMBL" id="SFS12768.1"/>
    </source>
</evidence>
<dbReference type="Proteomes" id="UP000199062">
    <property type="component" value="Unassembled WGS sequence"/>
</dbReference>
<sequence length="83" mass="9179">MGVRVFDRNTPTDATRGRAERNATMTGQQRADDPEETAIDNPEGADEQDSSVDRGHLDDVEDGCGCTEIWEHLSENREEAADD</sequence>
<gene>
    <name evidence="2" type="ORF">SAMN05216559_4123</name>
</gene>
<proteinExistence type="predicted"/>
<reference evidence="2 3" key="1">
    <citation type="submission" date="2016-10" db="EMBL/GenBank/DDBJ databases">
        <authorList>
            <person name="de Groot N.N."/>
        </authorList>
    </citation>
    <scope>NUCLEOTIDE SEQUENCE [LARGE SCALE GENOMIC DNA]</scope>
    <source>
        <strain evidence="2 3">CGMCC 1.10457</strain>
    </source>
</reference>
<keyword evidence="3" id="KW-1185">Reference proteome</keyword>
<name>A0A1I6MAY0_9EURY</name>
<dbReference type="STRING" id="767519.SAMN05216559_4123"/>
<dbReference type="EMBL" id="FOZK01000006">
    <property type="protein sequence ID" value="SFS12768.1"/>
    <property type="molecule type" value="Genomic_DNA"/>
</dbReference>
<feature type="region of interest" description="Disordered" evidence="1">
    <location>
        <begin position="1"/>
        <end position="62"/>
    </location>
</feature>
<protein>
    <submittedName>
        <fullName evidence="2">Uncharacterized protein</fullName>
    </submittedName>
</protein>
<evidence type="ECO:0000256" key="1">
    <source>
        <dbReference type="SAM" id="MobiDB-lite"/>
    </source>
</evidence>
<dbReference type="AlphaFoldDB" id="A0A1I6MAY0"/>
<evidence type="ECO:0000313" key="3">
    <source>
        <dbReference type="Proteomes" id="UP000199062"/>
    </source>
</evidence>
<organism evidence="2 3">
    <name type="scientific">Halomicrobium zhouii</name>
    <dbReference type="NCBI Taxonomy" id="767519"/>
    <lineage>
        <taxon>Archaea</taxon>
        <taxon>Methanobacteriati</taxon>
        <taxon>Methanobacteriota</taxon>
        <taxon>Stenosarchaea group</taxon>
        <taxon>Halobacteria</taxon>
        <taxon>Halobacteriales</taxon>
        <taxon>Haloarculaceae</taxon>
        <taxon>Halomicrobium</taxon>
    </lineage>
</organism>